<dbReference type="Proteomes" id="UP000276133">
    <property type="component" value="Unassembled WGS sequence"/>
</dbReference>
<feature type="transmembrane region" description="Helical" evidence="1">
    <location>
        <begin position="12"/>
        <end position="38"/>
    </location>
</feature>
<accession>A0A3M7R9Z5</accession>
<dbReference type="AlphaFoldDB" id="A0A3M7R9Z5"/>
<evidence type="ECO:0000256" key="1">
    <source>
        <dbReference type="SAM" id="Phobius"/>
    </source>
</evidence>
<gene>
    <name evidence="2" type="ORF">BpHYR1_018343</name>
</gene>
<evidence type="ECO:0000313" key="2">
    <source>
        <dbReference type="EMBL" id="RNA20350.1"/>
    </source>
</evidence>
<dbReference type="EMBL" id="REGN01003873">
    <property type="protein sequence ID" value="RNA20350.1"/>
    <property type="molecule type" value="Genomic_DNA"/>
</dbReference>
<reference evidence="2 3" key="1">
    <citation type="journal article" date="2018" name="Sci. Rep.">
        <title>Genomic signatures of local adaptation to the degree of environmental predictability in rotifers.</title>
        <authorList>
            <person name="Franch-Gras L."/>
            <person name="Hahn C."/>
            <person name="Garcia-Roger E.M."/>
            <person name="Carmona M.J."/>
            <person name="Serra M."/>
            <person name="Gomez A."/>
        </authorList>
    </citation>
    <scope>NUCLEOTIDE SEQUENCE [LARGE SCALE GENOMIC DNA]</scope>
    <source>
        <strain evidence="2">HYR1</strain>
    </source>
</reference>
<proteinExistence type="predicted"/>
<name>A0A3M7R9Z5_BRAPC</name>
<evidence type="ECO:0000313" key="3">
    <source>
        <dbReference type="Proteomes" id="UP000276133"/>
    </source>
</evidence>
<comment type="caution">
    <text evidence="2">The sequence shown here is derived from an EMBL/GenBank/DDBJ whole genome shotgun (WGS) entry which is preliminary data.</text>
</comment>
<keyword evidence="1" id="KW-0472">Membrane</keyword>
<keyword evidence="3" id="KW-1185">Reference proteome</keyword>
<keyword evidence="1" id="KW-1133">Transmembrane helix</keyword>
<organism evidence="2 3">
    <name type="scientific">Brachionus plicatilis</name>
    <name type="common">Marine rotifer</name>
    <name type="synonym">Brachionus muelleri</name>
    <dbReference type="NCBI Taxonomy" id="10195"/>
    <lineage>
        <taxon>Eukaryota</taxon>
        <taxon>Metazoa</taxon>
        <taxon>Spiralia</taxon>
        <taxon>Gnathifera</taxon>
        <taxon>Rotifera</taxon>
        <taxon>Eurotatoria</taxon>
        <taxon>Monogononta</taxon>
        <taxon>Pseudotrocha</taxon>
        <taxon>Ploima</taxon>
        <taxon>Brachionidae</taxon>
        <taxon>Brachionus</taxon>
    </lineage>
</organism>
<protein>
    <submittedName>
        <fullName evidence="2">Uncharacterized protein</fullName>
    </submittedName>
</protein>
<sequence length="110" mass="12884">MFFGHNACIMIFFFILNAAVMNIIVRIMIIKNIFLLFFTYLMRHLYQNFDINCSIFSRSVSGKKSGLNACIKIQNSENKCRIRGQGITITQTSKLILIFRQNLIVHWIFL</sequence>
<keyword evidence="1" id="KW-0812">Transmembrane</keyword>